<dbReference type="PANTHER" id="PTHR23024:SF577">
    <property type="entry name" value="CARBOXYLESTERASE 2-RELATED"/>
    <property type="match status" value="1"/>
</dbReference>
<dbReference type="Gene3D" id="3.40.50.1820">
    <property type="entry name" value="alpha/beta hydrolase"/>
    <property type="match status" value="1"/>
</dbReference>
<comment type="caution">
    <text evidence="3">The sequence shown here is derived from an EMBL/GenBank/DDBJ whole genome shotgun (WGS) entry which is preliminary data.</text>
</comment>
<evidence type="ECO:0000313" key="3">
    <source>
        <dbReference type="EMBL" id="KAF5468299.1"/>
    </source>
</evidence>
<proteinExistence type="inferred from homology"/>
<sequence>RKTPAHKRHAQYVQMDPSHLNPDPDQIALEVFPYLRVFKDGTVERIAGTQVVPAGVDPQTGVESKDIVIEPETSVSARLYRPNLPGKNHKKVPLVVYFHGGAFCISSVADPLYHHSLNMLVADANAIAISVEYSRVPEHPLPEAYEDCWAALRWVAAQAVGDHHEQEPWLKDYVDFGRVFLVGDSAGANISHHLALRAMNSKLPGNLKILGIGLIHPYFWGESPIGLEVTESVRKAMVDNWWRYVCPSEDKSCDDPLINPFTDESPSLAGLACDKILVIVAEKDILRDRGKLYYENLVKSGWRGSKDIMETQGEDHVFHIFDPNSEKAKNLIKRLASFINE</sequence>
<feature type="non-terminal residue" evidence="3">
    <location>
        <position position="1"/>
    </location>
</feature>
<dbReference type="Gramene" id="Jr06_07200_p1">
    <property type="protein sequence ID" value="cds.Jr06_07200_p1"/>
    <property type="gene ID" value="Jr06_07200"/>
</dbReference>
<name>A0A833XLZ8_JUGRE</name>
<dbReference type="InterPro" id="IPR013094">
    <property type="entry name" value="AB_hydrolase_3"/>
</dbReference>
<dbReference type="InterPro" id="IPR050466">
    <property type="entry name" value="Carboxylest/Gibb_receptor"/>
</dbReference>
<dbReference type="SUPFAM" id="SSF53474">
    <property type="entry name" value="alpha/beta-Hydrolases"/>
    <property type="match status" value="1"/>
</dbReference>
<dbReference type="GO" id="GO:0016787">
    <property type="term" value="F:hydrolase activity"/>
    <property type="evidence" value="ECO:0007669"/>
    <property type="project" value="InterPro"/>
</dbReference>
<comment type="similarity">
    <text evidence="1">Belongs to the 'GDXG' lipolytic enzyme family.</text>
</comment>
<dbReference type="Pfam" id="PF07859">
    <property type="entry name" value="Abhydrolase_3"/>
    <property type="match status" value="1"/>
</dbReference>
<dbReference type="EMBL" id="LIHL02000006">
    <property type="protein sequence ID" value="KAF5468299.1"/>
    <property type="molecule type" value="Genomic_DNA"/>
</dbReference>
<accession>A0A833XLZ8</accession>
<dbReference type="AlphaFoldDB" id="A0A833XLZ8"/>
<evidence type="ECO:0000259" key="2">
    <source>
        <dbReference type="Pfam" id="PF07859"/>
    </source>
</evidence>
<organism evidence="3 4">
    <name type="scientific">Juglans regia</name>
    <name type="common">English walnut</name>
    <dbReference type="NCBI Taxonomy" id="51240"/>
    <lineage>
        <taxon>Eukaryota</taxon>
        <taxon>Viridiplantae</taxon>
        <taxon>Streptophyta</taxon>
        <taxon>Embryophyta</taxon>
        <taxon>Tracheophyta</taxon>
        <taxon>Spermatophyta</taxon>
        <taxon>Magnoliopsida</taxon>
        <taxon>eudicotyledons</taxon>
        <taxon>Gunneridae</taxon>
        <taxon>Pentapetalae</taxon>
        <taxon>rosids</taxon>
        <taxon>fabids</taxon>
        <taxon>Fagales</taxon>
        <taxon>Juglandaceae</taxon>
        <taxon>Juglans</taxon>
    </lineage>
</organism>
<dbReference type="InterPro" id="IPR029058">
    <property type="entry name" value="AB_hydrolase_fold"/>
</dbReference>
<evidence type="ECO:0000313" key="4">
    <source>
        <dbReference type="Proteomes" id="UP000619265"/>
    </source>
</evidence>
<dbReference type="Proteomes" id="UP000619265">
    <property type="component" value="Unassembled WGS sequence"/>
</dbReference>
<dbReference type="PANTHER" id="PTHR23024">
    <property type="entry name" value="ARYLACETAMIDE DEACETYLASE"/>
    <property type="match status" value="1"/>
</dbReference>
<gene>
    <name evidence="3" type="ORF">F2P56_012462</name>
</gene>
<reference evidence="3" key="1">
    <citation type="submission" date="2015-10" db="EMBL/GenBank/DDBJ databases">
        <authorList>
            <person name="Martinez-Garcia P.J."/>
            <person name="Crepeau M.W."/>
            <person name="Puiu D."/>
            <person name="Gonzalez-Ibeas D."/>
            <person name="Whalen J."/>
            <person name="Stevens K."/>
            <person name="Paul R."/>
            <person name="Butterfield T."/>
            <person name="Britton M."/>
            <person name="Reagan R."/>
            <person name="Chakraborty S."/>
            <person name="Walawage S.L."/>
            <person name="Vasquez-Gross H.A."/>
            <person name="Cardeno C."/>
            <person name="Famula R."/>
            <person name="Pratt K."/>
            <person name="Kuruganti S."/>
            <person name="Aradhya M.K."/>
            <person name="Leslie C.A."/>
            <person name="Dandekar A.M."/>
            <person name="Salzberg S.L."/>
            <person name="Wegrzyn J.L."/>
            <person name="Langley C.H."/>
            <person name="Neale D.B."/>
        </authorList>
    </citation>
    <scope>NUCLEOTIDE SEQUENCE</scope>
    <source>
        <tissue evidence="3">Leaves</tissue>
    </source>
</reference>
<feature type="domain" description="Alpha/beta hydrolase fold-3" evidence="2">
    <location>
        <begin position="95"/>
        <end position="319"/>
    </location>
</feature>
<reference evidence="3" key="2">
    <citation type="submission" date="2020-03" db="EMBL/GenBank/DDBJ databases">
        <title>Walnut 2.0.</title>
        <authorList>
            <person name="Marrano A."/>
            <person name="Britton M."/>
            <person name="Zimin A.V."/>
            <person name="Zaini P.A."/>
            <person name="Workman R."/>
            <person name="Puiu D."/>
            <person name="Bianco L."/>
            <person name="Allen B.J."/>
            <person name="Troggio M."/>
            <person name="Leslie C.A."/>
            <person name="Timp W."/>
            <person name="Dendekar A."/>
            <person name="Salzberg S.L."/>
            <person name="Neale D.B."/>
        </authorList>
    </citation>
    <scope>NUCLEOTIDE SEQUENCE</scope>
    <source>
        <tissue evidence="3">Leaves</tissue>
    </source>
</reference>
<evidence type="ECO:0000256" key="1">
    <source>
        <dbReference type="ARBA" id="ARBA00010515"/>
    </source>
</evidence>
<protein>
    <recommendedName>
        <fullName evidence="2">Alpha/beta hydrolase fold-3 domain-containing protein</fullName>
    </recommendedName>
</protein>